<proteinExistence type="predicted"/>
<sequence>MSRRPVPGGDAGGPLVALCVGHRCAALRRLAGTADGVDQLAEAVRHTTGAVLVTADCLGRCDRAALAGLAHRSPGTGRPGPALWVSEVQTPERTAGLVAWVNAGGPGVAGTATDLPECLRAAVAGVGPPLRPA</sequence>
<dbReference type="AlphaFoldDB" id="A0A098YDY9"/>
<comment type="caution">
    <text evidence="1">The sequence shown here is derived from an EMBL/GenBank/DDBJ whole genome shotgun (WGS) entry which is preliminary data.</text>
</comment>
<protein>
    <submittedName>
        <fullName evidence="1">Uncharacterized protein</fullName>
    </submittedName>
</protein>
<keyword evidence="2" id="KW-1185">Reference proteome</keyword>
<dbReference type="OrthoDB" id="4943016at2"/>
<evidence type="ECO:0000313" key="2">
    <source>
        <dbReference type="Proteomes" id="UP000029713"/>
    </source>
</evidence>
<organism evidence="1 2">
    <name type="scientific">Modestobacter caceresii</name>
    <dbReference type="NCBI Taxonomy" id="1522368"/>
    <lineage>
        <taxon>Bacteria</taxon>
        <taxon>Bacillati</taxon>
        <taxon>Actinomycetota</taxon>
        <taxon>Actinomycetes</taxon>
        <taxon>Geodermatophilales</taxon>
        <taxon>Geodermatophilaceae</taxon>
        <taxon>Modestobacter</taxon>
    </lineage>
</organism>
<reference evidence="1 2" key="1">
    <citation type="submission" date="2014-07" db="EMBL/GenBank/DDBJ databases">
        <title>Biosystematic studies on Modestobacter strains isolated from extreme hyper-arid desert soil and from historic building.</title>
        <authorList>
            <person name="Bukarasam K."/>
            <person name="Bull A."/>
            <person name="Girard G."/>
            <person name="van Wezel G."/>
            <person name="Goodfellow M."/>
        </authorList>
    </citation>
    <scope>NUCLEOTIDE SEQUENCE [LARGE SCALE GENOMIC DNA]</scope>
    <source>
        <strain evidence="1 2">KNN45-2b</strain>
    </source>
</reference>
<dbReference type="EMBL" id="JPMX01000001">
    <property type="protein sequence ID" value="KGH48699.1"/>
    <property type="molecule type" value="Genomic_DNA"/>
</dbReference>
<evidence type="ECO:0000313" key="1">
    <source>
        <dbReference type="EMBL" id="KGH48699.1"/>
    </source>
</evidence>
<dbReference type="Proteomes" id="UP000029713">
    <property type="component" value="Unassembled WGS sequence"/>
</dbReference>
<dbReference type="STRING" id="1522368.IN07_00125"/>
<dbReference type="RefSeq" id="WP_052090384.1">
    <property type="nucleotide sequence ID" value="NZ_JPMX01000001.1"/>
</dbReference>
<name>A0A098YDY9_9ACTN</name>
<gene>
    <name evidence="1" type="ORF">IN07_00125</name>
</gene>
<accession>A0A098YDY9</accession>